<dbReference type="SUPFAM" id="SSF88723">
    <property type="entry name" value="PIN domain-like"/>
    <property type="match status" value="1"/>
</dbReference>
<sequence>MKKKPKRKGPKLVKIFPDSSWLISLLNKKDSNHDHIKSSFGFLTGQHATFFLSSLVILETMNGLTKNENGFTVRTAEKCIKSFFKKITLRTEKPIKLEKILHKYHQFVKNRKIRSNTTVDFYIVTEGMVLGSHILTVDKKMYKLTKPTYKNIYLISEKVKGIKSDLPRFVENIVNNSV</sequence>
<name>A0A1F6V2W8_9BACT</name>
<gene>
    <name evidence="2" type="ORF">A2733_01415</name>
</gene>
<dbReference type="EMBL" id="MFTO01000011">
    <property type="protein sequence ID" value="OGI63879.1"/>
    <property type="molecule type" value="Genomic_DNA"/>
</dbReference>
<evidence type="ECO:0000259" key="1">
    <source>
        <dbReference type="Pfam" id="PF01850"/>
    </source>
</evidence>
<dbReference type="AlphaFoldDB" id="A0A1F6V2W8"/>
<dbReference type="Pfam" id="PF01850">
    <property type="entry name" value="PIN"/>
    <property type="match status" value="1"/>
</dbReference>
<organism evidence="2 3">
    <name type="scientific">Candidatus Nomurabacteria bacterium RIFCSPHIGHO2_01_FULL_40_20</name>
    <dbReference type="NCBI Taxonomy" id="1801738"/>
    <lineage>
        <taxon>Bacteria</taxon>
        <taxon>Candidatus Nomuraibacteriota</taxon>
    </lineage>
</organism>
<evidence type="ECO:0000313" key="2">
    <source>
        <dbReference type="EMBL" id="OGI63879.1"/>
    </source>
</evidence>
<comment type="caution">
    <text evidence="2">The sequence shown here is derived from an EMBL/GenBank/DDBJ whole genome shotgun (WGS) entry which is preliminary data.</text>
</comment>
<accession>A0A1F6V2W8</accession>
<feature type="domain" description="PIN" evidence="1">
    <location>
        <begin position="15"/>
        <end position="145"/>
    </location>
</feature>
<evidence type="ECO:0000313" key="3">
    <source>
        <dbReference type="Proteomes" id="UP000178985"/>
    </source>
</evidence>
<proteinExistence type="predicted"/>
<dbReference type="InterPro" id="IPR029060">
    <property type="entry name" value="PIN-like_dom_sf"/>
</dbReference>
<dbReference type="Gene3D" id="3.40.50.1010">
    <property type="entry name" value="5'-nuclease"/>
    <property type="match status" value="1"/>
</dbReference>
<dbReference type="InterPro" id="IPR002716">
    <property type="entry name" value="PIN_dom"/>
</dbReference>
<reference evidence="2 3" key="1">
    <citation type="journal article" date="2016" name="Nat. Commun.">
        <title>Thousands of microbial genomes shed light on interconnected biogeochemical processes in an aquifer system.</title>
        <authorList>
            <person name="Anantharaman K."/>
            <person name="Brown C.T."/>
            <person name="Hug L.A."/>
            <person name="Sharon I."/>
            <person name="Castelle C.J."/>
            <person name="Probst A.J."/>
            <person name="Thomas B.C."/>
            <person name="Singh A."/>
            <person name="Wilkins M.J."/>
            <person name="Karaoz U."/>
            <person name="Brodie E.L."/>
            <person name="Williams K.H."/>
            <person name="Hubbard S.S."/>
            <person name="Banfield J.F."/>
        </authorList>
    </citation>
    <scope>NUCLEOTIDE SEQUENCE [LARGE SCALE GENOMIC DNA]</scope>
</reference>
<dbReference type="Proteomes" id="UP000178985">
    <property type="component" value="Unassembled WGS sequence"/>
</dbReference>
<protein>
    <recommendedName>
        <fullName evidence="1">PIN domain-containing protein</fullName>
    </recommendedName>
</protein>